<dbReference type="OrthoDB" id="249514at2759"/>
<evidence type="ECO:0000256" key="1">
    <source>
        <dbReference type="SAM" id="MobiDB-lite"/>
    </source>
</evidence>
<gene>
    <name evidence="2" type="ORF">TRSC58_00818</name>
</gene>
<feature type="compositionally biased region" description="Polar residues" evidence="1">
    <location>
        <begin position="290"/>
        <end position="302"/>
    </location>
</feature>
<protein>
    <submittedName>
        <fullName evidence="2">Uncharacterized protein</fullName>
    </submittedName>
</protein>
<feature type="compositionally biased region" description="Gly residues" evidence="1">
    <location>
        <begin position="582"/>
        <end position="593"/>
    </location>
</feature>
<comment type="caution">
    <text evidence="2">The sequence shown here is derived from an EMBL/GenBank/DDBJ whole genome shotgun (WGS) entry which is preliminary data.</text>
</comment>
<feature type="region of interest" description="Disordered" evidence="1">
    <location>
        <begin position="707"/>
        <end position="738"/>
    </location>
</feature>
<dbReference type="EMBL" id="AUPL01000818">
    <property type="protein sequence ID" value="ESL11430.1"/>
    <property type="molecule type" value="Genomic_DNA"/>
</dbReference>
<feature type="region of interest" description="Disordered" evidence="1">
    <location>
        <begin position="493"/>
        <end position="555"/>
    </location>
</feature>
<feature type="region of interest" description="Disordered" evidence="1">
    <location>
        <begin position="257"/>
        <end position="302"/>
    </location>
</feature>
<feature type="compositionally biased region" description="Basic and acidic residues" evidence="1">
    <location>
        <begin position="530"/>
        <end position="539"/>
    </location>
</feature>
<keyword evidence="3" id="KW-1185">Reference proteome</keyword>
<evidence type="ECO:0000313" key="2">
    <source>
        <dbReference type="EMBL" id="ESL11430.1"/>
    </source>
</evidence>
<reference evidence="2 3" key="1">
    <citation type="submission" date="2013-07" db="EMBL/GenBank/DDBJ databases">
        <authorList>
            <person name="Stoco P.H."/>
            <person name="Wagner G."/>
            <person name="Gerber A."/>
            <person name="Zaha A."/>
            <person name="Thompson C."/>
            <person name="Bartholomeu D.C."/>
            <person name="Luckemeyer D.D."/>
            <person name="Bahia D."/>
            <person name="Loreto E."/>
            <person name="Prestes E.B."/>
            <person name="Lima F.M."/>
            <person name="Rodrigues-Luiz G."/>
            <person name="Vallejo G.A."/>
            <person name="Filho J.F."/>
            <person name="Monteiro K.M."/>
            <person name="Tyler K.M."/>
            <person name="de Almeida L.G."/>
            <person name="Ortiz M.F."/>
            <person name="Siervo M.A."/>
            <person name="de Moraes M.H."/>
            <person name="Cunha O.L."/>
            <person name="Mendonca-Neto R."/>
            <person name="Silva R."/>
            <person name="Teixeira S.M."/>
            <person name="Murta S.M."/>
            <person name="Sincero T.C."/>
            <person name="Mendes T.A."/>
            <person name="Urmenyi T.P."/>
            <person name="Silva V.G."/>
            <person name="da Rocha W.D."/>
            <person name="Andersson B."/>
            <person name="Romanha A.J."/>
            <person name="Steindel M."/>
            <person name="de Vasconcelos A.T."/>
            <person name="Grisard E.C."/>
        </authorList>
    </citation>
    <scope>NUCLEOTIDE SEQUENCE [LARGE SCALE GENOMIC DNA]</scope>
    <source>
        <strain evidence="2 3">SC58</strain>
    </source>
</reference>
<evidence type="ECO:0000313" key="3">
    <source>
        <dbReference type="Proteomes" id="UP000031737"/>
    </source>
</evidence>
<dbReference type="VEuPathDB" id="TriTrypDB:TRSC58_00818"/>
<feature type="region of interest" description="Disordered" evidence="1">
    <location>
        <begin position="578"/>
        <end position="598"/>
    </location>
</feature>
<dbReference type="Proteomes" id="UP000031737">
    <property type="component" value="Unassembled WGS sequence"/>
</dbReference>
<accession>A0A061JAP4</accession>
<dbReference type="AlphaFoldDB" id="A0A061JAP4"/>
<sequence>MQQRNLASSSSSTFTNTSTVAAQGAPGDVVGEPHQELSHFLIVTSVRVRVRGLPEALADTPLTVELVVDSSPLLTDRLLPVLADAEDAPQRNEPPPVDSLCLPSTQGTLGLDHLCIVVPVVSAWRPGAPCEAVGRRVSLSDGDVASTTQGCVHVVLRTVHGAVVVGGASCHYPGDREPVAPCGGEVQVEFKVYCQRDGGGARSPGSGQRFLDGPVECVGSVSRHEAEISDDTSVTRDNGTSAFTPVVRAVTDARQVHSAGGTPKRRSTCGKSKRQSFDLASGVPGGTGKTCPSSDSPQITHSAPSVTENLGPVLPHVFLVEDASVIKHAPENCGTQSGKGVRTRECQPRSLVFSQIQVSGFHPLSSHGSWRLEFTWPQHKVSPMRRTVQIPTSVDENGAVAVQETICIDLPLFMRREVQTCMQAVWSGTSDNDTKTHLYLQVEFDPLLAVVQDQEMRWEECRRHVPMLMEGLPLTVMDLCVRLVMQLEFYEPQRDGQNGRPTSAFPRHRGKMAAAAAVSESDNEEEEAEEQQKELERAAPRSAAKLAVPAASSTPPAVYEPAAFPANTAGHAVCQLARPTGAGHGAPGSGGPGASADVEAPTEPFVPLQRQQQPAQWGGTRSLMPRYSTTEAPLFPNVQGLVPCYSDEQREVVFRAYDTENCGRMTLKQLLHFCRAHVALFDGEENDASILRGLRPYVQCAAHRYHSGTRSSSPSSPTFNLPSAAASPEVGGTATPSAHGHDASTLLLTGFAGCEAEGIGYNVFEIIALRLASM</sequence>
<feature type="compositionally biased region" description="Basic residues" evidence="1">
    <location>
        <begin position="263"/>
        <end position="274"/>
    </location>
</feature>
<name>A0A061JAP4_TRYRA</name>
<organism evidence="2 3">
    <name type="scientific">Trypanosoma rangeli SC58</name>
    <dbReference type="NCBI Taxonomy" id="429131"/>
    <lineage>
        <taxon>Eukaryota</taxon>
        <taxon>Discoba</taxon>
        <taxon>Euglenozoa</taxon>
        <taxon>Kinetoplastea</taxon>
        <taxon>Metakinetoplastina</taxon>
        <taxon>Trypanosomatida</taxon>
        <taxon>Trypanosomatidae</taxon>
        <taxon>Trypanosoma</taxon>
        <taxon>Herpetosoma</taxon>
    </lineage>
</organism>
<proteinExistence type="predicted"/>